<accession>A0ABW3FN74</accession>
<comment type="caution">
    <text evidence="2">The sequence shown here is derived from an EMBL/GenBank/DDBJ whole genome shotgun (WGS) entry which is preliminary data.</text>
</comment>
<organism evidence="2 3">
    <name type="scientific">Saccharopolyspora rosea</name>
    <dbReference type="NCBI Taxonomy" id="524884"/>
    <lineage>
        <taxon>Bacteria</taxon>
        <taxon>Bacillati</taxon>
        <taxon>Actinomycetota</taxon>
        <taxon>Actinomycetes</taxon>
        <taxon>Pseudonocardiales</taxon>
        <taxon>Pseudonocardiaceae</taxon>
        <taxon>Saccharopolyspora</taxon>
    </lineage>
</organism>
<evidence type="ECO:0000259" key="1">
    <source>
        <dbReference type="Pfam" id="PF17689"/>
    </source>
</evidence>
<reference evidence="3" key="1">
    <citation type="journal article" date="2019" name="Int. J. Syst. Evol. Microbiol.">
        <title>The Global Catalogue of Microorganisms (GCM) 10K type strain sequencing project: providing services to taxonomists for standard genome sequencing and annotation.</title>
        <authorList>
            <consortium name="The Broad Institute Genomics Platform"/>
            <consortium name="The Broad Institute Genome Sequencing Center for Infectious Disease"/>
            <person name="Wu L."/>
            <person name="Ma J."/>
        </authorList>
    </citation>
    <scope>NUCLEOTIDE SEQUENCE [LARGE SCALE GENOMIC DNA]</scope>
    <source>
        <strain evidence="3">CCUG 56401</strain>
    </source>
</reference>
<protein>
    <recommendedName>
        <fullName evidence="1">Arabinosyltransferas concanavalin like domain-containing protein</fullName>
    </recommendedName>
</protein>
<keyword evidence="3" id="KW-1185">Reference proteome</keyword>
<evidence type="ECO:0000313" key="3">
    <source>
        <dbReference type="Proteomes" id="UP001597018"/>
    </source>
</evidence>
<name>A0ABW3FN74_9PSEU</name>
<dbReference type="InterPro" id="IPR040920">
    <property type="entry name" value="Arabino_trans_N"/>
</dbReference>
<gene>
    <name evidence="2" type="ORF">ACFQ16_06720</name>
</gene>
<sequence length="251" mass="27155">MTTDPLRKPGALRRFAVLCGLVGALAAVAVPFLPVQYEITTLHWPTEQGTRAVSAPLSAYQPIRLDLRVPCATARSLDARSPDPAVLLSTNPPEAEYGDLTGLRLEIQQDRLRLLVRGQQLGTARLPEGDCEITVHSDGAGTTASAGDAPIAQAAGDIRPQLTGIYSDVDGNVDEVRGLSFSAEVDDRYDSHPSPLKLGVMALAVLGCAGSLVALRRIDGVVAHRIPRRTRRWPRPTPRDALWRPHWWRGG</sequence>
<dbReference type="InterPro" id="IPR027451">
    <property type="entry name" value="EmbABC_dom1"/>
</dbReference>
<dbReference type="Gene3D" id="2.60.120.610">
    <property type="entry name" value="arabinofuranosyltransferase like domain"/>
    <property type="match status" value="1"/>
</dbReference>
<dbReference type="EMBL" id="JBHTIW010000003">
    <property type="protein sequence ID" value="MFD0919429.1"/>
    <property type="molecule type" value="Genomic_DNA"/>
</dbReference>
<proteinExistence type="predicted"/>
<evidence type="ECO:0000313" key="2">
    <source>
        <dbReference type="EMBL" id="MFD0919429.1"/>
    </source>
</evidence>
<dbReference type="RefSeq" id="WP_263252778.1">
    <property type="nucleotide sequence ID" value="NZ_BAABLT010000001.1"/>
</dbReference>
<dbReference type="Pfam" id="PF17689">
    <property type="entry name" value="Arabino_trans_N"/>
    <property type="match status" value="1"/>
</dbReference>
<feature type="domain" description="Arabinosyltransferas concanavalin like" evidence="1">
    <location>
        <begin position="39"/>
        <end position="188"/>
    </location>
</feature>
<dbReference type="Proteomes" id="UP001597018">
    <property type="component" value="Unassembled WGS sequence"/>
</dbReference>